<feature type="domain" description="Carboxymuconolactone decarboxylase-like" evidence="7">
    <location>
        <begin position="99"/>
        <end position="180"/>
    </location>
</feature>
<dbReference type="PANTHER" id="PTHR33930">
    <property type="entry name" value="ALKYL HYDROPEROXIDE REDUCTASE AHPD"/>
    <property type="match status" value="1"/>
</dbReference>
<proteinExistence type="inferred from homology"/>
<keyword evidence="4 6" id="KW-1015">Disulfide bond</keyword>
<evidence type="ECO:0000259" key="7">
    <source>
        <dbReference type="Pfam" id="PF02627"/>
    </source>
</evidence>
<comment type="similarity">
    <text evidence="6">Belongs to the AhpD family.</text>
</comment>
<feature type="disulfide bond" evidence="6">
    <location>
        <begin position="135"/>
        <end position="138"/>
    </location>
</feature>
<keyword evidence="2 6" id="KW-0049">Antioxidant</keyword>
<keyword evidence="1 6" id="KW-0575">Peroxidase</keyword>
<dbReference type="InterPro" id="IPR004674">
    <property type="entry name" value="AhpD"/>
</dbReference>
<dbReference type="PANTHER" id="PTHR33930:SF7">
    <property type="entry name" value="ALKYL HYDROPEROXIDE REDUCTASE AHPD"/>
    <property type="match status" value="1"/>
</dbReference>
<organism evidence="8 9">
    <name type="scientific">Rhodoplanes tepidamans</name>
    <name type="common">Rhodoplanes cryptolactis</name>
    <dbReference type="NCBI Taxonomy" id="200616"/>
    <lineage>
        <taxon>Bacteria</taxon>
        <taxon>Pseudomonadati</taxon>
        <taxon>Pseudomonadota</taxon>
        <taxon>Alphaproteobacteria</taxon>
        <taxon>Hyphomicrobiales</taxon>
        <taxon>Nitrobacteraceae</taxon>
        <taxon>Rhodoplanes</taxon>
    </lineage>
</organism>
<reference evidence="8" key="2">
    <citation type="submission" date="2023-02" db="EMBL/GenBank/DDBJ databases">
        <authorList>
            <person name="Rayyan A."/>
            <person name="Meyer T."/>
            <person name="Kyndt J.A."/>
        </authorList>
    </citation>
    <scope>NUCLEOTIDE SEQUENCE</scope>
    <source>
        <strain evidence="8">DSM 9987</strain>
    </source>
</reference>
<gene>
    <name evidence="6" type="primary">ahpD</name>
    <name evidence="8" type="ORF">PQJ73_22435</name>
</gene>
<feature type="active site" description="Cysteine sulfenic acid (-SOH) intermediate" evidence="6">
    <location>
        <position position="138"/>
    </location>
</feature>
<dbReference type="RefSeq" id="WP_272779291.1">
    <property type="nucleotide sequence ID" value="NZ_JAQQLI010000044.1"/>
</dbReference>
<dbReference type="NCBIfam" id="TIGR00778">
    <property type="entry name" value="ahpD_dom"/>
    <property type="match status" value="1"/>
</dbReference>
<dbReference type="HAMAP" id="MF_01676">
    <property type="entry name" value="AhpD"/>
    <property type="match status" value="1"/>
</dbReference>
<keyword evidence="9" id="KW-1185">Reference proteome</keyword>
<evidence type="ECO:0000256" key="4">
    <source>
        <dbReference type="ARBA" id="ARBA00023157"/>
    </source>
</evidence>
<feature type="disulfide bond" description="Interchain (with AhpC); in linked form" evidence="6">
    <location>
        <position position="138"/>
    </location>
</feature>
<name>A0ABT5JFI5_RHOTP</name>
<dbReference type="SUPFAM" id="SSF69118">
    <property type="entry name" value="AhpD-like"/>
    <property type="match status" value="1"/>
</dbReference>
<dbReference type="EC" id="1.11.1.28" evidence="6"/>
<dbReference type="InterPro" id="IPR029032">
    <property type="entry name" value="AhpD-like"/>
</dbReference>
<keyword evidence="3 6" id="KW-0560">Oxidoreductase</keyword>
<evidence type="ECO:0000256" key="2">
    <source>
        <dbReference type="ARBA" id="ARBA00022862"/>
    </source>
</evidence>
<dbReference type="EMBL" id="JAQQLI010000044">
    <property type="protein sequence ID" value="MDC7788458.1"/>
    <property type="molecule type" value="Genomic_DNA"/>
</dbReference>
<comment type="function">
    <text evidence="6">Antioxidant protein with alkyl hydroperoxidase activity. Required for the reduction of the AhpC active site cysteine residues and for the regeneration of the AhpC enzyme activity.</text>
</comment>
<dbReference type="InterPro" id="IPR004675">
    <property type="entry name" value="AhpD_core"/>
</dbReference>
<evidence type="ECO:0000256" key="3">
    <source>
        <dbReference type="ARBA" id="ARBA00023002"/>
    </source>
</evidence>
<evidence type="ECO:0000256" key="5">
    <source>
        <dbReference type="ARBA" id="ARBA00023284"/>
    </source>
</evidence>
<sequence>MSLLETLRQELPDYGKDIKLNLGSLLGAGAVPELTAAQRWGSAVAAAIAARQPRLLAAIAAEAAGTTDAATIEAARTAAALMAMTNVYYRAVHMAGDAELARLPAGLRMNALTRHGIAQADFELFGLAASAVKGCEGCTRAHVDGARKHGVPLPAIQAVLRIAAVVHAAATVLDAATAADTPAEGDARPLAVA</sequence>
<accession>A0ABT5JFI5</accession>
<evidence type="ECO:0000313" key="8">
    <source>
        <dbReference type="EMBL" id="MDC7788458.1"/>
    </source>
</evidence>
<protein>
    <recommendedName>
        <fullName evidence="6">Alkyl hydroperoxide reductase AhpD</fullName>
        <ecNumber evidence="6">1.11.1.28</ecNumber>
    </recommendedName>
    <alternativeName>
        <fullName evidence="6">Alkylhydroperoxidase AhpD</fullName>
    </alternativeName>
</protein>
<feature type="active site" description="Proton donor" evidence="6">
    <location>
        <position position="135"/>
    </location>
</feature>
<comment type="catalytic activity">
    <reaction evidence="6">
        <text>N(6)-[(R)-dihydrolipoyl]-L-lysyl-[lipoyl-carrier protein] + a hydroperoxide = N(6)-[(R)-lipoyl]-L-lysyl-[lipoyl-carrier protein] + an alcohol + H2O</text>
        <dbReference type="Rhea" id="RHEA:62636"/>
        <dbReference type="Rhea" id="RHEA-COMP:10502"/>
        <dbReference type="Rhea" id="RHEA-COMP:16355"/>
        <dbReference type="ChEBI" id="CHEBI:15377"/>
        <dbReference type="ChEBI" id="CHEBI:30879"/>
        <dbReference type="ChEBI" id="CHEBI:35924"/>
        <dbReference type="ChEBI" id="CHEBI:83099"/>
        <dbReference type="ChEBI" id="CHEBI:83100"/>
        <dbReference type="EC" id="1.11.1.28"/>
    </reaction>
</comment>
<dbReference type="Gene3D" id="1.20.1290.10">
    <property type="entry name" value="AhpD-like"/>
    <property type="match status" value="1"/>
</dbReference>
<keyword evidence="5 6" id="KW-0676">Redox-active center</keyword>
<evidence type="ECO:0000256" key="6">
    <source>
        <dbReference type="HAMAP-Rule" id="MF_01676"/>
    </source>
</evidence>
<reference evidence="8" key="1">
    <citation type="journal article" date="2023" name="Microbiol Resour">
        <title>Genome Sequences of Rhodoplanes serenus and Two Thermotolerant Strains, Rhodoplanes tepidamans and 'Rhodoplanes cryptolactis,' Further Refine the Genus.</title>
        <authorList>
            <person name="Rayyan A.A."/>
            <person name="Kyndt J.A."/>
        </authorList>
    </citation>
    <scope>NUCLEOTIDE SEQUENCE</scope>
    <source>
        <strain evidence="8">DSM 9987</strain>
    </source>
</reference>
<dbReference type="Proteomes" id="UP001165652">
    <property type="component" value="Unassembled WGS sequence"/>
</dbReference>
<dbReference type="InterPro" id="IPR003779">
    <property type="entry name" value="CMD-like"/>
</dbReference>
<dbReference type="Pfam" id="PF02627">
    <property type="entry name" value="CMD"/>
    <property type="match status" value="1"/>
</dbReference>
<evidence type="ECO:0000313" key="9">
    <source>
        <dbReference type="Proteomes" id="UP001165652"/>
    </source>
</evidence>
<comment type="caution">
    <text evidence="8">The sequence shown here is derived from an EMBL/GenBank/DDBJ whole genome shotgun (WGS) entry which is preliminary data.</text>
</comment>
<evidence type="ECO:0000256" key="1">
    <source>
        <dbReference type="ARBA" id="ARBA00022559"/>
    </source>
</evidence>